<protein>
    <submittedName>
        <fullName evidence="1">Uncharacterized protein</fullName>
    </submittedName>
</protein>
<dbReference type="EMBL" id="KN837284">
    <property type="protein sequence ID" value="KIJ29412.1"/>
    <property type="molecule type" value="Genomic_DNA"/>
</dbReference>
<dbReference type="Proteomes" id="UP000054279">
    <property type="component" value="Unassembled WGS sequence"/>
</dbReference>
<feature type="non-terminal residue" evidence="1">
    <location>
        <position position="153"/>
    </location>
</feature>
<evidence type="ECO:0000313" key="2">
    <source>
        <dbReference type="Proteomes" id="UP000054279"/>
    </source>
</evidence>
<name>A0A0C9UKT7_SPHS4</name>
<reference evidence="1 2" key="1">
    <citation type="submission" date="2014-06" db="EMBL/GenBank/DDBJ databases">
        <title>Evolutionary Origins and Diversification of the Mycorrhizal Mutualists.</title>
        <authorList>
            <consortium name="DOE Joint Genome Institute"/>
            <consortium name="Mycorrhizal Genomics Consortium"/>
            <person name="Kohler A."/>
            <person name="Kuo A."/>
            <person name="Nagy L.G."/>
            <person name="Floudas D."/>
            <person name="Copeland A."/>
            <person name="Barry K.W."/>
            <person name="Cichocki N."/>
            <person name="Veneault-Fourrey C."/>
            <person name="LaButti K."/>
            <person name="Lindquist E.A."/>
            <person name="Lipzen A."/>
            <person name="Lundell T."/>
            <person name="Morin E."/>
            <person name="Murat C."/>
            <person name="Riley R."/>
            <person name="Ohm R."/>
            <person name="Sun H."/>
            <person name="Tunlid A."/>
            <person name="Henrissat B."/>
            <person name="Grigoriev I.V."/>
            <person name="Hibbett D.S."/>
            <person name="Martin F."/>
        </authorList>
    </citation>
    <scope>NUCLEOTIDE SEQUENCE [LARGE SCALE GENOMIC DNA]</scope>
    <source>
        <strain evidence="1 2">SS14</strain>
    </source>
</reference>
<proteinExistence type="predicted"/>
<gene>
    <name evidence="1" type="ORF">M422DRAFT_269249</name>
</gene>
<sequence length="153" mass="17527">MASCPVATDNNGELEAFPDPLGPKFLWNFPPFIATNRLFQYSIHPEGLRYLKARLPEYDKIEGPHGLSVDEYEAQPMQLRLDWKKGVSDFYLSHYPDFNWNSILPPNLSARQMKSAKRRVLVKLDNMISKIQTPDQGPDIIDQLFHAAKKPTA</sequence>
<organism evidence="1 2">
    <name type="scientific">Sphaerobolus stellatus (strain SS14)</name>
    <dbReference type="NCBI Taxonomy" id="990650"/>
    <lineage>
        <taxon>Eukaryota</taxon>
        <taxon>Fungi</taxon>
        <taxon>Dikarya</taxon>
        <taxon>Basidiomycota</taxon>
        <taxon>Agaricomycotina</taxon>
        <taxon>Agaricomycetes</taxon>
        <taxon>Phallomycetidae</taxon>
        <taxon>Geastrales</taxon>
        <taxon>Sphaerobolaceae</taxon>
        <taxon>Sphaerobolus</taxon>
    </lineage>
</organism>
<keyword evidence="2" id="KW-1185">Reference proteome</keyword>
<accession>A0A0C9UKT7</accession>
<evidence type="ECO:0000313" key="1">
    <source>
        <dbReference type="EMBL" id="KIJ29412.1"/>
    </source>
</evidence>
<dbReference type="AlphaFoldDB" id="A0A0C9UKT7"/>
<dbReference type="HOGENOM" id="CLU_1717693_0_0_1"/>